<protein>
    <submittedName>
        <fullName evidence="1">Uncharacterized protein</fullName>
    </submittedName>
</protein>
<name>A0A9P7AKT6_9AGAM</name>
<dbReference type="AlphaFoldDB" id="A0A9P7AKT6"/>
<evidence type="ECO:0000313" key="2">
    <source>
        <dbReference type="Proteomes" id="UP000719766"/>
    </source>
</evidence>
<reference evidence="1" key="1">
    <citation type="journal article" date="2020" name="New Phytol.">
        <title>Comparative genomics reveals dynamic genome evolution in host specialist ectomycorrhizal fungi.</title>
        <authorList>
            <person name="Lofgren L.A."/>
            <person name="Nguyen N.H."/>
            <person name="Vilgalys R."/>
            <person name="Ruytinx J."/>
            <person name="Liao H.L."/>
            <person name="Branco S."/>
            <person name="Kuo A."/>
            <person name="LaButti K."/>
            <person name="Lipzen A."/>
            <person name="Andreopoulos W."/>
            <person name="Pangilinan J."/>
            <person name="Riley R."/>
            <person name="Hundley H."/>
            <person name="Na H."/>
            <person name="Barry K."/>
            <person name="Grigoriev I.V."/>
            <person name="Stajich J.E."/>
            <person name="Kennedy P.G."/>
        </authorList>
    </citation>
    <scope>NUCLEOTIDE SEQUENCE</scope>
    <source>
        <strain evidence="1">S12</strain>
    </source>
</reference>
<gene>
    <name evidence="1" type="ORF">HD556DRAFT_1391829</name>
</gene>
<proteinExistence type="predicted"/>
<comment type="caution">
    <text evidence="1">The sequence shown here is derived from an EMBL/GenBank/DDBJ whole genome shotgun (WGS) entry which is preliminary data.</text>
</comment>
<dbReference type="Proteomes" id="UP000719766">
    <property type="component" value="Unassembled WGS sequence"/>
</dbReference>
<dbReference type="EMBL" id="JABBWE010000050">
    <property type="protein sequence ID" value="KAG1790426.1"/>
    <property type="molecule type" value="Genomic_DNA"/>
</dbReference>
<organism evidence="1 2">
    <name type="scientific">Suillus plorans</name>
    <dbReference type="NCBI Taxonomy" id="116603"/>
    <lineage>
        <taxon>Eukaryota</taxon>
        <taxon>Fungi</taxon>
        <taxon>Dikarya</taxon>
        <taxon>Basidiomycota</taxon>
        <taxon>Agaricomycotina</taxon>
        <taxon>Agaricomycetes</taxon>
        <taxon>Agaricomycetidae</taxon>
        <taxon>Boletales</taxon>
        <taxon>Suillineae</taxon>
        <taxon>Suillaceae</taxon>
        <taxon>Suillus</taxon>
    </lineage>
</organism>
<dbReference type="GeneID" id="64597333"/>
<accession>A0A9P7AKT6</accession>
<evidence type="ECO:0000313" key="1">
    <source>
        <dbReference type="EMBL" id="KAG1790426.1"/>
    </source>
</evidence>
<dbReference type="RefSeq" id="XP_041157394.1">
    <property type="nucleotide sequence ID" value="XM_041303569.1"/>
</dbReference>
<sequence length="152" mass="17289">MRRYDSVHEGQKEVGLRQGYCLRFEGARNNVNYTFSVFKSQILCLRIASGRRATINHPLTSSPSKFQTGFKKIYSVCPVGRYINVESTIVMFVLNIPIPPYSLLSMASLTYLQAEHDPDWYFTHVSWVIFCVTPPFVVAVPLPSQVSEHLGQ</sequence>
<keyword evidence="2" id="KW-1185">Reference proteome</keyword>